<evidence type="ECO:0000313" key="1">
    <source>
        <dbReference type="EMBL" id="TPP05014.1"/>
    </source>
</evidence>
<dbReference type="RefSeq" id="WP_140831882.1">
    <property type="nucleotide sequence ID" value="NZ_VFYP01000006.1"/>
</dbReference>
<evidence type="ECO:0008006" key="3">
    <source>
        <dbReference type="Google" id="ProtNLM"/>
    </source>
</evidence>
<comment type="caution">
    <text evidence="1">The sequence shown here is derived from an EMBL/GenBank/DDBJ whole genome shotgun (WGS) entry which is preliminary data.</text>
</comment>
<proteinExistence type="predicted"/>
<dbReference type="Proteomes" id="UP000316429">
    <property type="component" value="Unassembled WGS sequence"/>
</dbReference>
<protein>
    <recommendedName>
        <fullName evidence="3">MaoC family dehydratase</fullName>
    </recommendedName>
</protein>
<sequence>MELRSDVPKIWNYAAFEEGQDLGTSMLSIDDAKLRLWAAIFDRPYCAAKRQPSNSLLISVMMEAYLFVAQPRPPGNIHAGQKLHLSGRAPRMDEALIVTTRVTKKEERKGRKWLTFESRIVSGGDALLTGEILTIWAE</sequence>
<dbReference type="OrthoDB" id="8114072at2"/>
<gene>
    <name evidence="1" type="ORF">FJQ55_21560</name>
</gene>
<reference evidence="1 2" key="1">
    <citation type="submission" date="2019-06" db="EMBL/GenBank/DDBJ databases">
        <title>Rhizobium sp. CL12 isolated from roots of soybean.</title>
        <authorList>
            <person name="Wang C."/>
        </authorList>
    </citation>
    <scope>NUCLEOTIDE SEQUENCE [LARGE SCALE GENOMIC DNA]</scope>
    <source>
        <strain evidence="1 2">CL12</strain>
    </source>
</reference>
<dbReference type="EMBL" id="VFYP01000006">
    <property type="protein sequence ID" value="TPP05014.1"/>
    <property type="molecule type" value="Genomic_DNA"/>
</dbReference>
<evidence type="ECO:0000313" key="2">
    <source>
        <dbReference type="Proteomes" id="UP000316429"/>
    </source>
</evidence>
<accession>A0A504TRL0</accession>
<organism evidence="1 2">
    <name type="scientific">Rhizobium glycinendophyticum</name>
    <dbReference type="NCBI Taxonomy" id="2589807"/>
    <lineage>
        <taxon>Bacteria</taxon>
        <taxon>Pseudomonadati</taxon>
        <taxon>Pseudomonadota</taxon>
        <taxon>Alphaproteobacteria</taxon>
        <taxon>Hyphomicrobiales</taxon>
        <taxon>Rhizobiaceae</taxon>
        <taxon>Rhizobium/Agrobacterium group</taxon>
        <taxon>Rhizobium</taxon>
    </lineage>
</organism>
<keyword evidence="2" id="KW-1185">Reference proteome</keyword>
<name>A0A504TRL0_9HYPH</name>
<dbReference type="AlphaFoldDB" id="A0A504TRL0"/>
<dbReference type="SUPFAM" id="SSF54637">
    <property type="entry name" value="Thioesterase/thiol ester dehydrase-isomerase"/>
    <property type="match status" value="1"/>
</dbReference>
<dbReference type="InterPro" id="IPR029069">
    <property type="entry name" value="HotDog_dom_sf"/>
</dbReference>